<dbReference type="Proteomes" id="UP000366051">
    <property type="component" value="Chromosome"/>
</dbReference>
<proteinExistence type="predicted"/>
<organism evidence="1 2">
    <name type="scientific">Heliorestis convoluta</name>
    <dbReference type="NCBI Taxonomy" id="356322"/>
    <lineage>
        <taxon>Bacteria</taxon>
        <taxon>Bacillati</taxon>
        <taxon>Bacillota</taxon>
        <taxon>Clostridia</taxon>
        <taxon>Eubacteriales</taxon>
        <taxon>Heliobacteriaceae</taxon>
        <taxon>Heliorestis</taxon>
    </lineage>
</organism>
<sequence length="66" mass="8124">MIKQTTAPVRFKDSIKKLFEEQNLSIIWKYKQFCYNKAKRHEKNPQLRNVQKAEIKRIFKKRKVTK</sequence>
<keyword evidence="2" id="KW-1185">Reference proteome</keyword>
<evidence type="ECO:0000313" key="2">
    <source>
        <dbReference type="Proteomes" id="UP000366051"/>
    </source>
</evidence>
<protein>
    <submittedName>
        <fullName evidence="1">Uncharacterized protein</fullName>
    </submittedName>
</protein>
<name>A0A5Q2N0E3_9FIRM</name>
<evidence type="ECO:0000313" key="1">
    <source>
        <dbReference type="EMBL" id="QGG47213.1"/>
    </source>
</evidence>
<dbReference type="KEGG" id="hcv:FTV88_1061"/>
<gene>
    <name evidence="1" type="ORF">FTV88_1061</name>
</gene>
<accession>A0A5Q2N0E3</accession>
<reference evidence="2" key="1">
    <citation type="submission" date="2019-11" db="EMBL/GenBank/DDBJ databases">
        <title>Genome sequence of Heliorestis convoluta strain HH, an alkaliphilic and minimalistic phototrophic bacterium from a soda lake in Egypt.</title>
        <authorList>
            <person name="Dewey E.D."/>
            <person name="Stokes L.M."/>
            <person name="Burchell B.M."/>
            <person name="Shaffer K.N."/>
            <person name="Huntington A.M."/>
            <person name="Baker J.M."/>
            <person name="Nadendla S."/>
            <person name="Giglio M.G."/>
            <person name="Touchman J.W."/>
            <person name="Blankenship R.E."/>
            <person name="Madigan M.T."/>
            <person name="Sattley W.M."/>
        </authorList>
    </citation>
    <scope>NUCLEOTIDE SEQUENCE [LARGE SCALE GENOMIC DNA]</scope>
    <source>
        <strain evidence="2">HH</strain>
    </source>
</reference>
<dbReference type="EMBL" id="CP045875">
    <property type="protein sequence ID" value="QGG47213.1"/>
    <property type="molecule type" value="Genomic_DNA"/>
</dbReference>
<dbReference type="AlphaFoldDB" id="A0A5Q2N0E3"/>